<proteinExistence type="predicted"/>
<organism evidence="1 2">
    <name type="scientific">Myxacorys almedinensis A</name>
    <dbReference type="NCBI Taxonomy" id="2690445"/>
    <lineage>
        <taxon>Bacteria</taxon>
        <taxon>Bacillati</taxon>
        <taxon>Cyanobacteriota</taxon>
        <taxon>Cyanophyceae</taxon>
        <taxon>Leptolyngbyales</taxon>
        <taxon>Leptolyngbyaceae</taxon>
        <taxon>Myxacorys</taxon>
        <taxon>Myxacorys almedinensis</taxon>
    </lineage>
</organism>
<protein>
    <submittedName>
        <fullName evidence="1">Uncharacterized protein</fullName>
    </submittedName>
</protein>
<accession>A0A8J8CLX9</accession>
<dbReference type="AlphaFoldDB" id="A0A8J8CLX9"/>
<comment type="caution">
    <text evidence="1">The sequence shown here is derived from an EMBL/GenBank/DDBJ whole genome shotgun (WGS) entry which is preliminary data.</text>
</comment>
<dbReference type="EMBL" id="WVIE01000004">
    <property type="protein sequence ID" value="NDJ16607.1"/>
    <property type="molecule type" value="Genomic_DNA"/>
</dbReference>
<sequence>MPLSPLAKYSVRKLVRQNLNDLSKIFGTDASYQILNVDLDKIINHIYLDDAEISIKVNELEALTKIYADLEKNGSDEADFSEIKRRIFNILGFREHRCFPSQLPIIVQETMTSMFYFYYENEVRKGIRYQGELYGAVYKFDVTNRLETYQIAWAFSEQNIPLVVTVSGQGHTLWINLRSLAYSVLLHQDMMLLKLVLPLHSALRKCKYAIFRQGRGRIKG</sequence>
<name>A0A8J8CLX9_9CYAN</name>
<keyword evidence="2" id="KW-1185">Reference proteome</keyword>
<dbReference type="Proteomes" id="UP000646053">
    <property type="component" value="Unassembled WGS sequence"/>
</dbReference>
<evidence type="ECO:0000313" key="1">
    <source>
        <dbReference type="EMBL" id="NDJ16607.1"/>
    </source>
</evidence>
<evidence type="ECO:0000313" key="2">
    <source>
        <dbReference type="Proteomes" id="UP000646053"/>
    </source>
</evidence>
<dbReference type="RefSeq" id="WP_162422120.1">
    <property type="nucleotide sequence ID" value="NZ_WVIE01000004.1"/>
</dbReference>
<reference evidence="1" key="1">
    <citation type="submission" date="2019-12" db="EMBL/GenBank/DDBJ databases">
        <title>High-Quality draft genome sequences of three cyanobacteria isolated from the limestone walls of the Old Cathedral of Coimbra.</title>
        <authorList>
            <person name="Tiago I."/>
            <person name="Soares F."/>
            <person name="Portugal A."/>
        </authorList>
    </citation>
    <scope>NUCLEOTIDE SEQUENCE</scope>
    <source>
        <strain evidence="1">A</strain>
    </source>
</reference>
<gene>
    <name evidence="1" type="ORF">GS601_04760</name>
</gene>